<dbReference type="KEGG" id="fgi:OP10G_2441"/>
<gene>
    <name evidence="2" type="ORF">OP10G_2441</name>
</gene>
<accession>A0A068NW21</accession>
<dbReference type="Proteomes" id="UP000027982">
    <property type="component" value="Chromosome"/>
</dbReference>
<keyword evidence="3" id="KW-1185">Reference proteome</keyword>
<evidence type="ECO:0000313" key="3">
    <source>
        <dbReference type="Proteomes" id="UP000027982"/>
    </source>
</evidence>
<dbReference type="Pfam" id="PF14559">
    <property type="entry name" value="TPR_19"/>
    <property type="match status" value="2"/>
</dbReference>
<proteinExistence type="predicted"/>
<dbReference type="PANTHER" id="PTHR12558:SF13">
    <property type="entry name" value="CELL DIVISION CYCLE PROTEIN 27 HOMOLOG"/>
    <property type="match status" value="1"/>
</dbReference>
<evidence type="ECO:0000313" key="2">
    <source>
        <dbReference type="EMBL" id="AIE85809.1"/>
    </source>
</evidence>
<dbReference type="InterPro" id="IPR011990">
    <property type="entry name" value="TPR-like_helical_dom_sf"/>
</dbReference>
<keyword evidence="1" id="KW-0802">TPR repeat</keyword>
<dbReference type="InterPro" id="IPR019734">
    <property type="entry name" value="TPR_rpt"/>
</dbReference>
<sequence>MLREAGAAHAKGDLKRATALAQQALEMDEQSIQAKLLLGVIEAKVGDPTAAVGWLRQVREADPGSFHAPFWQSVALHRLGFVAEAAESVQAALLLNPNDAQALAQLGRCLMDLRRLPEAEELLRRSVHLSGGAPPVQFQLSLCLHLQGRDEEAERLLAQVLGAMPPSAQNFEHLASYLMTQGNALGAVACARRALEVAPNSPSTQLLLGRILQEENRAAEAEQLLRKAAESGSKDAPTMARLGTALQGLGRLDEAIGCFQNAIAVDPSQGYPYFALVNGKRVVDEDRSLLERMTALADDARLTPRDHSFLRYGLGKAHGDLGDYQASMENYRIANDIEADLRFHGRLFDFAEYTDRVDRTIHRFTAPELARMKTAGSASDVPIFVVGMMRSGTTLVEQILSSHPEVGAGGEQPFWVNNWPLAVDGAKHSPEGMSKLADRYLAILTRLAPGNRHVVDKMPVNYAGLGIIHSVFPRAKIVHIRRHPVDNCLSIYFTPNRVMTEFAHVPENIVFAYREYLRVMDHWRSVLPPEALLEIDYSDLVSDAEQVIRKTIDFLGLPWDDACLSPHQNQRSVVTPSVWQVRQPIYRSSLETWKKYEPWLGPFGELLPKTSEMKC</sequence>
<dbReference type="SUPFAM" id="SSF52540">
    <property type="entry name" value="P-loop containing nucleoside triphosphate hydrolases"/>
    <property type="match status" value="1"/>
</dbReference>
<dbReference type="InterPro" id="IPR027417">
    <property type="entry name" value="P-loop_NTPase"/>
</dbReference>
<feature type="repeat" description="TPR" evidence="1">
    <location>
        <begin position="236"/>
        <end position="269"/>
    </location>
</feature>
<evidence type="ECO:0000256" key="1">
    <source>
        <dbReference type="PROSITE-ProRule" id="PRU00339"/>
    </source>
</evidence>
<name>A0A068NW21_FIMGI</name>
<dbReference type="Pfam" id="PF13469">
    <property type="entry name" value="Sulfotransfer_3"/>
    <property type="match status" value="1"/>
</dbReference>
<dbReference type="EMBL" id="CP007139">
    <property type="protein sequence ID" value="AIE85809.1"/>
    <property type="molecule type" value="Genomic_DNA"/>
</dbReference>
<dbReference type="AlphaFoldDB" id="A0A068NW21"/>
<dbReference type="STRING" id="661478.OP10G_2441"/>
<dbReference type="Pfam" id="PF13432">
    <property type="entry name" value="TPR_16"/>
    <property type="match status" value="1"/>
</dbReference>
<organism evidence="2 3">
    <name type="scientific">Fimbriimonas ginsengisoli Gsoil 348</name>
    <dbReference type="NCBI Taxonomy" id="661478"/>
    <lineage>
        <taxon>Bacteria</taxon>
        <taxon>Bacillati</taxon>
        <taxon>Armatimonadota</taxon>
        <taxon>Fimbriimonadia</taxon>
        <taxon>Fimbriimonadales</taxon>
        <taxon>Fimbriimonadaceae</taxon>
        <taxon>Fimbriimonas</taxon>
    </lineage>
</organism>
<dbReference type="SMART" id="SM00028">
    <property type="entry name" value="TPR"/>
    <property type="match status" value="7"/>
</dbReference>
<dbReference type="eggNOG" id="COG0457">
    <property type="taxonomic scope" value="Bacteria"/>
</dbReference>
<dbReference type="HOGENOM" id="CLU_017034_1_0_0"/>
<dbReference type="SUPFAM" id="SSF81901">
    <property type="entry name" value="HCP-like"/>
    <property type="match status" value="1"/>
</dbReference>
<dbReference type="PANTHER" id="PTHR12558">
    <property type="entry name" value="CELL DIVISION CYCLE 16,23,27"/>
    <property type="match status" value="1"/>
</dbReference>
<protein>
    <submittedName>
        <fullName evidence="2">TPR repeat-containing protein</fullName>
    </submittedName>
</protein>
<dbReference type="Gene3D" id="3.40.50.300">
    <property type="entry name" value="P-loop containing nucleotide triphosphate hydrolases"/>
    <property type="match status" value="1"/>
</dbReference>
<dbReference type="Gene3D" id="1.25.40.10">
    <property type="entry name" value="Tetratricopeptide repeat domain"/>
    <property type="match status" value="2"/>
</dbReference>
<reference evidence="2 3" key="1">
    <citation type="journal article" date="2014" name="PLoS ONE">
        <title>The first complete genome sequence of the class fimbriimonadia in the phylum armatimonadetes.</title>
        <authorList>
            <person name="Hu Z.Y."/>
            <person name="Wang Y.Z."/>
            <person name="Im W.T."/>
            <person name="Wang S.Y."/>
            <person name="Zhao G.P."/>
            <person name="Zheng H.J."/>
            <person name="Quan Z.X."/>
        </authorList>
    </citation>
    <scope>NUCLEOTIDE SEQUENCE [LARGE SCALE GENOMIC DNA]</scope>
    <source>
        <strain evidence="2">Gsoil 348</strain>
    </source>
</reference>
<dbReference type="PROSITE" id="PS50005">
    <property type="entry name" value="TPR"/>
    <property type="match status" value="1"/>
</dbReference>